<evidence type="ECO:0000313" key="2">
    <source>
        <dbReference type="EMBL" id="URF03006.1"/>
    </source>
</evidence>
<organism evidence="2 3">
    <name type="scientific">Cupriavidus campinensis</name>
    <dbReference type="NCBI Taxonomy" id="151783"/>
    <lineage>
        <taxon>Bacteria</taxon>
        <taxon>Pseudomonadati</taxon>
        <taxon>Pseudomonadota</taxon>
        <taxon>Betaproteobacteria</taxon>
        <taxon>Burkholderiales</taxon>
        <taxon>Burkholderiaceae</taxon>
        <taxon>Cupriavidus</taxon>
    </lineage>
</organism>
<feature type="compositionally biased region" description="Basic and acidic residues" evidence="1">
    <location>
        <begin position="227"/>
        <end position="241"/>
    </location>
</feature>
<sequence>MSTAVEDVIDVEGASTTPRAAALPAHRPTGALATTTPADLLRIAVEGNADLDRLERLMQLQDRWEAKEAKKAFDAAFAAFKAEAVTIIRNKRVTDGPLRGKGYAELHEVINTVTPALSKHGLSSSWRLTKDEKDWIEVTCYLRHVAGHEESVSMGGPPDAGGAKNAIQARASTKSYLERYTLKAITGLSEQDDDDDGSGGASGQREQQQRGQQQSPQQSAPASYPQERFDANKGAWRDLVKSKKKTAAQMITFIESKGAPLTDAQKNTIDSWSHEND</sequence>
<protein>
    <submittedName>
        <fullName evidence="2">ERF family protein</fullName>
    </submittedName>
</protein>
<dbReference type="RefSeq" id="WP_250024644.1">
    <property type="nucleotide sequence ID" value="NZ_CP097330.1"/>
</dbReference>
<dbReference type="AlphaFoldDB" id="A0AAE9I347"/>
<feature type="compositionally biased region" description="Low complexity" evidence="1">
    <location>
        <begin position="203"/>
        <end position="226"/>
    </location>
</feature>
<accession>A0AAE9I347</accession>
<reference evidence="2" key="1">
    <citation type="journal article" date="2022" name="Microbiol. Resour. Announc.">
        <title>Genome Sequence of Cupriavidus campinensis Strain G5, a Member of a Bacterial Consortium Capable of Polyethylene Degradation.</title>
        <authorList>
            <person name="Schneider B."/>
            <person name="Pfeiffer F."/>
            <person name="Dyall-Smith M."/>
            <person name="Kunte H.J."/>
        </authorList>
    </citation>
    <scope>NUCLEOTIDE SEQUENCE</scope>
    <source>
        <strain evidence="2">G5</strain>
    </source>
</reference>
<feature type="region of interest" description="Disordered" evidence="1">
    <location>
        <begin position="254"/>
        <end position="277"/>
    </location>
</feature>
<proteinExistence type="predicted"/>
<gene>
    <name evidence="2" type="ORF">M5D45_10605</name>
</gene>
<evidence type="ECO:0000256" key="1">
    <source>
        <dbReference type="SAM" id="MobiDB-lite"/>
    </source>
</evidence>
<evidence type="ECO:0000313" key="3">
    <source>
        <dbReference type="Proteomes" id="UP001056132"/>
    </source>
</evidence>
<reference evidence="2" key="2">
    <citation type="submission" date="2022-05" db="EMBL/GenBank/DDBJ databases">
        <authorList>
            <person name="Kunte H.-J."/>
        </authorList>
    </citation>
    <scope>NUCLEOTIDE SEQUENCE</scope>
    <source>
        <strain evidence="2">G5</strain>
    </source>
</reference>
<dbReference type="EMBL" id="CP097330">
    <property type="protein sequence ID" value="URF03006.1"/>
    <property type="molecule type" value="Genomic_DNA"/>
</dbReference>
<name>A0AAE9I347_9BURK</name>
<feature type="region of interest" description="Disordered" evidence="1">
    <location>
        <begin position="187"/>
        <end position="241"/>
    </location>
</feature>
<dbReference type="KEGG" id="ccam:M5D45_10605"/>
<dbReference type="Pfam" id="PF04404">
    <property type="entry name" value="ERF"/>
    <property type="match status" value="1"/>
</dbReference>
<dbReference type="InterPro" id="IPR007499">
    <property type="entry name" value="ERF_bacteria_virus"/>
</dbReference>
<dbReference type="Proteomes" id="UP001056132">
    <property type="component" value="Chromosome 1"/>
</dbReference>